<dbReference type="PANTHER" id="PTHR18964:SF149">
    <property type="entry name" value="BIFUNCTIONAL UDP-N-ACETYLGLUCOSAMINE 2-EPIMERASE_N-ACETYLMANNOSAMINE KINASE"/>
    <property type="match status" value="1"/>
</dbReference>
<evidence type="ECO:0000313" key="2">
    <source>
        <dbReference type="EMBL" id="NOU74555.1"/>
    </source>
</evidence>
<organism evidence="2 3">
    <name type="scientific">Paenibacillus phytorum</name>
    <dbReference type="NCBI Taxonomy" id="2654977"/>
    <lineage>
        <taxon>Bacteria</taxon>
        <taxon>Bacillati</taxon>
        <taxon>Bacillota</taxon>
        <taxon>Bacilli</taxon>
        <taxon>Bacillales</taxon>
        <taxon>Paenibacillaceae</taxon>
        <taxon>Paenibacillus</taxon>
    </lineage>
</organism>
<dbReference type="InterPro" id="IPR000600">
    <property type="entry name" value="ROK"/>
</dbReference>
<proteinExistence type="inferred from homology"/>
<keyword evidence="3" id="KW-1185">Reference proteome</keyword>
<name>A0ABX1Y3F6_9BACL</name>
<comment type="similarity">
    <text evidence="1">Belongs to the ROK (NagC/XylR) family.</text>
</comment>
<dbReference type="Gene3D" id="3.30.420.40">
    <property type="match status" value="2"/>
</dbReference>
<evidence type="ECO:0000313" key="3">
    <source>
        <dbReference type="Proteomes" id="UP000616779"/>
    </source>
</evidence>
<evidence type="ECO:0000256" key="1">
    <source>
        <dbReference type="ARBA" id="ARBA00006479"/>
    </source>
</evidence>
<sequence length="317" mass="34728">MSERRGQPKMNSSIILAFDVGGTQIKVAAVSGGTIIGPSVAHYESRAELAADEIINNFVRIVRDVIAKVEQDNQRICGLGMAFPGPFDYENGISLIQGLGKFDSLYRLPIGKLLEEALRSDATLQEKFAPEFHITFENDAALFGLGEAVYGEAQGADRVVCLTIGTGLGSCFLEHGRLVKQRSDVPDNGWLYEVSYRNGIADDYISKRGIIQLALELGMDLRGRDVRELANSAISDEPDARQLFELFGQRMALILSPALRVFVPDRIILGGQISKSGFLFAHTFQEGLASQGLRTDVLISQDTLTSTFKGIYDYVRG</sequence>
<comment type="caution">
    <text evidence="2">The sequence shown here is derived from an EMBL/GenBank/DDBJ whole genome shotgun (WGS) entry which is preliminary data.</text>
</comment>
<gene>
    <name evidence="2" type="ORF">GC098_24705</name>
</gene>
<reference evidence="2 3" key="1">
    <citation type="submission" date="2019-10" db="EMBL/GenBank/DDBJ databases">
        <title>Description of Paenibacillus terrestris sp. nov.</title>
        <authorList>
            <person name="Carlier A."/>
            <person name="Qi S."/>
        </authorList>
    </citation>
    <scope>NUCLEOTIDE SEQUENCE [LARGE SCALE GENOMIC DNA]</scope>
    <source>
        <strain evidence="2 3">LMG 31458</strain>
    </source>
</reference>
<dbReference type="SUPFAM" id="SSF53067">
    <property type="entry name" value="Actin-like ATPase domain"/>
    <property type="match status" value="1"/>
</dbReference>
<dbReference type="InterPro" id="IPR043129">
    <property type="entry name" value="ATPase_NBD"/>
</dbReference>
<dbReference type="Pfam" id="PF00480">
    <property type="entry name" value="ROK"/>
    <property type="match status" value="1"/>
</dbReference>
<accession>A0ABX1Y3F6</accession>
<dbReference type="EMBL" id="WHOA01000168">
    <property type="protein sequence ID" value="NOU74555.1"/>
    <property type="molecule type" value="Genomic_DNA"/>
</dbReference>
<dbReference type="PANTHER" id="PTHR18964">
    <property type="entry name" value="ROK (REPRESSOR, ORF, KINASE) FAMILY"/>
    <property type="match status" value="1"/>
</dbReference>
<dbReference type="Proteomes" id="UP000616779">
    <property type="component" value="Unassembled WGS sequence"/>
</dbReference>
<protein>
    <submittedName>
        <fullName evidence="2">ROK family protein</fullName>
    </submittedName>
</protein>